<feature type="binding site" evidence="4">
    <location>
        <position position="113"/>
    </location>
    <ligand>
        <name>(6R)-10-formyltetrahydrofolate</name>
        <dbReference type="ChEBI" id="CHEBI:195366"/>
    </ligand>
</feature>
<dbReference type="InterPro" id="IPR002376">
    <property type="entry name" value="Formyl_transf_N"/>
</dbReference>
<comment type="pathway">
    <text evidence="1 4">Purine metabolism; IMP biosynthesis via de novo pathway; N(2)-formyl-N(1)-(5-phospho-D-ribosyl)glycinamide from N(1)-(5-phospho-D-ribosyl)glycinamide (10-formyl THF route): step 1/1.</text>
</comment>
<dbReference type="OrthoDB" id="9806170at2"/>
<gene>
    <name evidence="4" type="primary">purN</name>
    <name evidence="6" type="ORF">TMES_17610</name>
</gene>
<organism evidence="6 7">
    <name type="scientific">Thalassospira mesophila</name>
    <dbReference type="NCBI Taxonomy" id="1293891"/>
    <lineage>
        <taxon>Bacteria</taxon>
        <taxon>Pseudomonadati</taxon>
        <taxon>Pseudomonadota</taxon>
        <taxon>Alphaproteobacteria</taxon>
        <taxon>Rhodospirillales</taxon>
        <taxon>Thalassospiraceae</taxon>
        <taxon>Thalassospira</taxon>
    </lineage>
</organism>
<feature type="site" description="Raises pKa of active site His" evidence="4">
    <location>
        <position position="151"/>
    </location>
</feature>
<dbReference type="HAMAP" id="MF_01930">
    <property type="entry name" value="PurN"/>
    <property type="match status" value="1"/>
</dbReference>
<dbReference type="GO" id="GO:0005829">
    <property type="term" value="C:cytosol"/>
    <property type="evidence" value="ECO:0007669"/>
    <property type="project" value="TreeGrafter"/>
</dbReference>
<dbReference type="UniPathway" id="UPA00074">
    <property type="reaction ID" value="UER00126"/>
</dbReference>
<dbReference type="Gene3D" id="3.40.50.170">
    <property type="entry name" value="Formyl transferase, N-terminal domain"/>
    <property type="match status" value="1"/>
</dbReference>
<dbReference type="PANTHER" id="PTHR43369:SF2">
    <property type="entry name" value="PHOSPHORIBOSYLGLYCINAMIDE FORMYLTRANSFERASE"/>
    <property type="match status" value="1"/>
</dbReference>
<dbReference type="RefSeq" id="WP_085584988.1">
    <property type="nucleotide sequence ID" value="NZ_JFKA01000010.1"/>
</dbReference>
<comment type="catalytic activity">
    <reaction evidence="4">
        <text>N(1)-(5-phospho-beta-D-ribosyl)glycinamide + (6R)-10-formyltetrahydrofolate = N(2)-formyl-N(1)-(5-phospho-beta-D-ribosyl)glycinamide + (6S)-5,6,7,8-tetrahydrofolate + H(+)</text>
        <dbReference type="Rhea" id="RHEA:15053"/>
        <dbReference type="ChEBI" id="CHEBI:15378"/>
        <dbReference type="ChEBI" id="CHEBI:57453"/>
        <dbReference type="ChEBI" id="CHEBI:143788"/>
        <dbReference type="ChEBI" id="CHEBI:147286"/>
        <dbReference type="ChEBI" id="CHEBI:195366"/>
        <dbReference type="EC" id="2.1.2.2"/>
    </reaction>
</comment>
<dbReference type="GO" id="GO:0006189">
    <property type="term" value="P:'de novo' IMP biosynthetic process"/>
    <property type="evidence" value="ECO:0007669"/>
    <property type="project" value="UniProtKB-UniRule"/>
</dbReference>
<dbReference type="CDD" id="cd08645">
    <property type="entry name" value="FMT_core_GART"/>
    <property type="match status" value="1"/>
</dbReference>
<keyword evidence="7" id="KW-1185">Reference proteome</keyword>
<dbReference type="Pfam" id="PF00551">
    <property type="entry name" value="Formyl_trans_N"/>
    <property type="match status" value="1"/>
</dbReference>
<comment type="function">
    <text evidence="4">Catalyzes the transfer of a formyl group from 10-formyltetrahydrofolate to 5-phospho-ribosyl-glycinamide (GAR), producing 5-phospho-ribosyl-N-formylglycinamide (FGAR) and tetrahydrofolate.</text>
</comment>
<evidence type="ECO:0000256" key="1">
    <source>
        <dbReference type="ARBA" id="ARBA00005054"/>
    </source>
</evidence>
<dbReference type="AlphaFoldDB" id="A0A1Y2KWM3"/>
<keyword evidence="2 4" id="KW-0808">Transferase</keyword>
<dbReference type="EMBL" id="JFKA01000010">
    <property type="protein sequence ID" value="OSQ36588.1"/>
    <property type="molecule type" value="Genomic_DNA"/>
</dbReference>
<feature type="domain" description="Formyl transferase N-terminal" evidence="5">
    <location>
        <begin position="8"/>
        <end position="188"/>
    </location>
</feature>
<evidence type="ECO:0000259" key="5">
    <source>
        <dbReference type="Pfam" id="PF00551"/>
    </source>
</evidence>
<feature type="binding site" evidence="4">
    <location>
        <begin position="96"/>
        <end position="99"/>
    </location>
    <ligand>
        <name>(6R)-10-formyltetrahydrofolate</name>
        <dbReference type="ChEBI" id="CHEBI:195366"/>
    </ligand>
</feature>
<accession>A0A1Y2KWM3</accession>
<dbReference type="STRING" id="1293891.TMES_17610"/>
<comment type="caution">
    <text evidence="6">The sequence shown here is derived from an EMBL/GenBank/DDBJ whole genome shotgun (WGS) entry which is preliminary data.</text>
</comment>
<name>A0A1Y2KWM3_9PROT</name>
<dbReference type="EC" id="2.1.2.2" evidence="4"/>
<feature type="binding site" evidence="4">
    <location>
        <position position="71"/>
    </location>
    <ligand>
        <name>(6R)-10-formyltetrahydrofolate</name>
        <dbReference type="ChEBI" id="CHEBI:195366"/>
    </ligand>
</feature>
<comment type="similarity">
    <text evidence="4">Belongs to the GART family.</text>
</comment>
<protein>
    <recommendedName>
        <fullName evidence="4">Phosphoribosylglycinamide formyltransferase</fullName>
        <ecNumber evidence="4">2.1.2.2</ecNumber>
    </recommendedName>
    <alternativeName>
        <fullName evidence="4">5'-phosphoribosylglycinamide transformylase</fullName>
    </alternativeName>
    <alternativeName>
        <fullName evidence="4">GAR transformylase</fullName>
        <shortName evidence="4">GART</shortName>
    </alternativeName>
</protein>
<dbReference type="NCBIfam" id="TIGR00639">
    <property type="entry name" value="PurN"/>
    <property type="match status" value="1"/>
</dbReference>
<dbReference type="SUPFAM" id="SSF53328">
    <property type="entry name" value="Formyltransferase"/>
    <property type="match status" value="1"/>
</dbReference>
<evidence type="ECO:0000256" key="2">
    <source>
        <dbReference type="ARBA" id="ARBA00022679"/>
    </source>
</evidence>
<dbReference type="GO" id="GO:0004644">
    <property type="term" value="F:phosphoribosylglycinamide formyltransferase activity"/>
    <property type="evidence" value="ECO:0007669"/>
    <property type="project" value="UniProtKB-UniRule"/>
</dbReference>
<evidence type="ECO:0000313" key="6">
    <source>
        <dbReference type="EMBL" id="OSQ36588.1"/>
    </source>
</evidence>
<proteinExistence type="inferred from homology"/>
<dbReference type="PANTHER" id="PTHR43369">
    <property type="entry name" value="PHOSPHORIBOSYLGLYCINAMIDE FORMYLTRANSFERASE"/>
    <property type="match status" value="1"/>
</dbReference>
<sequence>MGKVNRLKLAVLLSGSGSNLQAIIDACTAADYPAEIVLVFSNQPDAKGLDRARAAGIEAKSLGHKGYPGGREAYDHAVSELIAQSGADLVVLAGYLRLVSESFAKRWEGRLINIHPSLLPSFKGLHAHEQTIAAGVKYSGCSVHFVVPEMDAGPIIAQAVVPVLADDDAASLGQRILRQEHRIYPQVIRAIAEDRVVVGDDGRVTVHDSHSPDFAHINPVLARG</sequence>
<dbReference type="Proteomes" id="UP000193391">
    <property type="component" value="Unassembled WGS sequence"/>
</dbReference>
<dbReference type="InterPro" id="IPR004607">
    <property type="entry name" value="GART"/>
</dbReference>
<feature type="active site" description="Proton donor" evidence="4">
    <location>
        <position position="115"/>
    </location>
</feature>
<reference evidence="6 7" key="1">
    <citation type="submission" date="2014-03" db="EMBL/GenBank/DDBJ databases">
        <title>The draft genome sequence of Thalassospira mesophila JCM 18969.</title>
        <authorList>
            <person name="Lai Q."/>
            <person name="Shao Z."/>
        </authorList>
    </citation>
    <scope>NUCLEOTIDE SEQUENCE [LARGE SCALE GENOMIC DNA]</scope>
    <source>
        <strain evidence="6 7">JCM 18969</strain>
    </source>
</reference>
<dbReference type="InterPro" id="IPR036477">
    <property type="entry name" value="Formyl_transf_N_sf"/>
</dbReference>
<evidence type="ECO:0000313" key="7">
    <source>
        <dbReference type="Proteomes" id="UP000193391"/>
    </source>
</evidence>
<keyword evidence="3 4" id="KW-0658">Purine biosynthesis</keyword>
<feature type="binding site" evidence="4">
    <location>
        <begin position="17"/>
        <end position="19"/>
    </location>
    <ligand>
        <name>N(1)-(5-phospho-beta-D-ribosyl)glycinamide</name>
        <dbReference type="ChEBI" id="CHEBI:143788"/>
    </ligand>
</feature>
<evidence type="ECO:0000256" key="4">
    <source>
        <dbReference type="HAMAP-Rule" id="MF_01930"/>
    </source>
</evidence>
<evidence type="ECO:0000256" key="3">
    <source>
        <dbReference type="ARBA" id="ARBA00022755"/>
    </source>
</evidence>